<dbReference type="PIRSF" id="PIRSF000337">
    <property type="entry name" value="NTA_MOA"/>
    <property type="match status" value="1"/>
</dbReference>
<keyword evidence="4 9" id="KW-0503">Monooxygenase</keyword>
<dbReference type="EMBL" id="CP017076">
    <property type="protein sequence ID" value="AOR79544.1"/>
    <property type="molecule type" value="Genomic_DNA"/>
</dbReference>
<reference evidence="9 10" key="1">
    <citation type="submission" date="2014-03" db="EMBL/GenBank/DDBJ databases">
        <title>Whole genome sequence of Novosphingobium resinovorum KF1.</title>
        <authorList>
            <person name="Gan H.M."/>
            <person name="Gan H.Y."/>
            <person name="Chew T.H."/>
            <person name="Savka M.A."/>
        </authorList>
    </citation>
    <scope>NUCLEOTIDE SEQUENCE [LARGE SCALE GENOMIC DNA]</scope>
    <source>
        <strain evidence="9 10">KF1</strain>
    </source>
</reference>
<feature type="binding site" evidence="6">
    <location>
        <position position="189"/>
    </location>
    <ligand>
        <name>FMN</name>
        <dbReference type="ChEBI" id="CHEBI:58210"/>
    </ligand>
</feature>
<gene>
    <name evidence="8" type="ORF">BES08_22325</name>
    <name evidence="9" type="ORF">BV97_04527</name>
</gene>
<evidence type="ECO:0000256" key="4">
    <source>
        <dbReference type="ARBA" id="ARBA00023033"/>
    </source>
</evidence>
<keyword evidence="11" id="KW-1185">Reference proteome</keyword>
<dbReference type="Proteomes" id="UP000094626">
    <property type="component" value="Plasmid pSA1"/>
</dbReference>
<keyword evidence="8" id="KW-0614">Plasmid</keyword>
<dbReference type="GO" id="GO:0016705">
    <property type="term" value="F:oxidoreductase activity, acting on paired donors, with incorporation or reduction of molecular oxygen"/>
    <property type="evidence" value="ECO:0007669"/>
    <property type="project" value="InterPro"/>
</dbReference>
<feature type="binding site" evidence="6">
    <location>
        <position position="57"/>
    </location>
    <ligand>
        <name>FMN</name>
        <dbReference type="ChEBI" id="CHEBI:58210"/>
    </ligand>
</feature>
<dbReference type="Gene3D" id="3.20.20.30">
    <property type="entry name" value="Luciferase-like domain"/>
    <property type="match status" value="1"/>
</dbReference>
<proteinExistence type="inferred from homology"/>
<dbReference type="InterPro" id="IPR016215">
    <property type="entry name" value="NTA_MOA"/>
</dbReference>
<dbReference type="eggNOG" id="COG2141">
    <property type="taxonomic scope" value="Bacteria"/>
</dbReference>
<evidence type="ECO:0000256" key="5">
    <source>
        <dbReference type="ARBA" id="ARBA00033748"/>
    </source>
</evidence>
<evidence type="ECO:0000259" key="7">
    <source>
        <dbReference type="Pfam" id="PF00296"/>
    </source>
</evidence>
<dbReference type="Proteomes" id="UP000024329">
    <property type="component" value="Unassembled WGS sequence"/>
</dbReference>
<keyword evidence="3" id="KW-0560">Oxidoreductase</keyword>
<keyword evidence="1 6" id="KW-0285">Flavoprotein</keyword>
<evidence type="ECO:0000313" key="8">
    <source>
        <dbReference type="EMBL" id="AOR79544.1"/>
    </source>
</evidence>
<evidence type="ECO:0000313" key="11">
    <source>
        <dbReference type="Proteomes" id="UP000094626"/>
    </source>
</evidence>
<evidence type="ECO:0000256" key="2">
    <source>
        <dbReference type="ARBA" id="ARBA00022643"/>
    </source>
</evidence>
<dbReference type="InterPro" id="IPR051260">
    <property type="entry name" value="Diverse_substr_monoxygenases"/>
</dbReference>
<dbReference type="AlphaFoldDB" id="A0A031JP75"/>
<feature type="domain" description="Luciferase-like" evidence="7">
    <location>
        <begin position="29"/>
        <end position="354"/>
    </location>
</feature>
<comment type="similarity">
    <text evidence="5">Belongs to the NtaA/SnaA/DszA monooxygenase family.</text>
</comment>
<dbReference type="Pfam" id="PF00296">
    <property type="entry name" value="Bac_luciferase"/>
    <property type="match status" value="1"/>
</dbReference>
<dbReference type="InterPro" id="IPR036661">
    <property type="entry name" value="Luciferase-like_sf"/>
</dbReference>
<keyword evidence="2 6" id="KW-0288">FMN</keyword>
<dbReference type="PANTHER" id="PTHR30011">
    <property type="entry name" value="ALKANESULFONATE MONOOXYGENASE-RELATED"/>
    <property type="match status" value="1"/>
</dbReference>
<protein>
    <submittedName>
        <fullName evidence="8 9">Monooxygenase</fullName>
    </submittedName>
</protein>
<organism evidence="9 10">
    <name type="scientific">Novosphingobium resinovorum</name>
    <dbReference type="NCBI Taxonomy" id="158500"/>
    <lineage>
        <taxon>Bacteria</taxon>
        <taxon>Pseudomonadati</taxon>
        <taxon>Pseudomonadota</taxon>
        <taxon>Alphaproteobacteria</taxon>
        <taxon>Sphingomonadales</taxon>
        <taxon>Sphingomonadaceae</taxon>
        <taxon>Novosphingobium</taxon>
    </lineage>
</organism>
<reference evidence="11" key="3">
    <citation type="journal article" date="2017" name="J. Biotechnol.">
        <title>Complete genome sequence of Novosphingobium resinovorum SA1, a versatile xenobiotic-degrading bacterium capable of utilizing sulfanilic acid.</title>
        <authorList>
            <person name="Hegedus B."/>
            <person name="Kos P.B."/>
            <person name="Balint B."/>
            <person name="Maroti G."/>
            <person name="Gan H.M."/>
            <person name="Perei K."/>
            <person name="Rakhely G."/>
        </authorList>
    </citation>
    <scope>NUCLEOTIDE SEQUENCE [LARGE SCALE GENOMIC DNA]</scope>
    <source>
        <strain evidence="11">SA1</strain>
    </source>
</reference>
<feature type="binding site" evidence="6">
    <location>
        <position position="152"/>
    </location>
    <ligand>
        <name>FMN</name>
        <dbReference type="ChEBI" id="CHEBI:58210"/>
    </ligand>
</feature>
<dbReference type="EMBL" id="JFYZ01000036">
    <property type="protein sequence ID" value="EZP75662.1"/>
    <property type="molecule type" value="Genomic_DNA"/>
</dbReference>
<dbReference type="SUPFAM" id="SSF51679">
    <property type="entry name" value="Bacterial luciferase-like"/>
    <property type="match status" value="1"/>
</dbReference>
<dbReference type="GO" id="GO:0004497">
    <property type="term" value="F:monooxygenase activity"/>
    <property type="evidence" value="ECO:0007669"/>
    <property type="project" value="UniProtKB-KW"/>
</dbReference>
<evidence type="ECO:0000313" key="9">
    <source>
        <dbReference type="EMBL" id="EZP75662.1"/>
    </source>
</evidence>
<name>A0A031JP75_9SPHN</name>
<evidence type="ECO:0000256" key="6">
    <source>
        <dbReference type="PIRSR" id="PIRSR000337-1"/>
    </source>
</evidence>
<reference evidence="8" key="2">
    <citation type="submission" date="2016-08" db="EMBL/GenBank/DDBJ databases">
        <authorList>
            <person name="Seilhamer J.J."/>
        </authorList>
    </citation>
    <scope>NUCLEOTIDE SEQUENCE [LARGE SCALE GENOMIC DNA]</scope>
    <source>
        <strain evidence="8">SA1</strain>
        <plasmid evidence="8">pSA1</plasmid>
    </source>
</reference>
<dbReference type="PANTHER" id="PTHR30011:SF16">
    <property type="entry name" value="C2H2 FINGER DOMAIN TRANSCRIPTION FACTOR (EUROFUNG)-RELATED"/>
    <property type="match status" value="1"/>
</dbReference>
<dbReference type="InterPro" id="IPR011251">
    <property type="entry name" value="Luciferase-like_dom"/>
</dbReference>
<geneLocation type="plasmid" evidence="8 11">
    <name>pSA1</name>
</geneLocation>
<feature type="binding site" evidence="6">
    <location>
        <position position="98"/>
    </location>
    <ligand>
        <name>FMN</name>
        <dbReference type="ChEBI" id="CHEBI:58210"/>
    </ligand>
</feature>
<accession>A0A031JP75</accession>
<evidence type="ECO:0000313" key="10">
    <source>
        <dbReference type="Proteomes" id="UP000024329"/>
    </source>
</evidence>
<dbReference type="KEGG" id="nre:BES08_22325"/>
<dbReference type="OrthoDB" id="9779442at2"/>
<sequence>MMQNQIHLWAFLQGIGFFPTGWKHERARPEGVFHMDYYTRVAQLAEQGRFDAIVFGDQLQSRGAGGRAPERLAMPTLDPVTLLTAMAAVTKHIGLVATVSTTYNTPEMLAERFGTMERITGGRSGWNIVTTAHPDTAPNFGETELPPKDARYRNAVEVVARACELWAEMDREGPQLPQGRPVLVQAGQSPDGRDFAARTAEAIFCPAATIQAGVDFRTDLRSRVAGVGRSPDGVRIMPGLSCVLGGTEEEARAEHTAILDLADDALAIEYLSESLCCDLTGFDPLGQIPVDEILAKTLLPQGDVARSIVPGAEKGTPLGEFAANFMRHPRGHNVFIGTPEQMADMMIEWRDAGACDGFTLQPSYMPGGLEDFVGQVVPILQARGRLRTDYPGATLRETLGLPAREAVTA</sequence>
<evidence type="ECO:0000256" key="1">
    <source>
        <dbReference type="ARBA" id="ARBA00022630"/>
    </source>
</evidence>
<evidence type="ECO:0000256" key="3">
    <source>
        <dbReference type="ARBA" id="ARBA00023002"/>
    </source>
</evidence>
<dbReference type="PATRIC" id="fig|158500.4.peg.4603"/>